<keyword evidence="6 10" id="KW-0418">Kinase</keyword>
<dbReference type="InterPro" id="IPR005467">
    <property type="entry name" value="His_kinase_dom"/>
</dbReference>
<keyword evidence="5" id="KW-0547">Nucleotide-binding</keyword>
<dbReference type="Proteomes" id="UP000673394">
    <property type="component" value="Unassembled WGS sequence"/>
</dbReference>
<evidence type="ECO:0000256" key="8">
    <source>
        <dbReference type="ARBA" id="ARBA00023012"/>
    </source>
</evidence>
<dbReference type="InterPro" id="IPR004358">
    <property type="entry name" value="Sig_transdc_His_kin-like_C"/>
</dbReference>
<dbReference type="GO" id="GO:0016301">
    <property type="term" value="F:kinase activity"/>
    <property type="evidence" value="ECO:0007669"/>
    <property type="project" value="UniProtKB-KW"/>
</dbReference>
<dbReference type="InterPro" id="IPR029016">
    <property type="entry name" value="GAF-like_dom_sf"/>
</dbReference>
<keyword evidence="11" id="KW-1185">Reference proteome</keyword>
<dbReference type="SUPFAM" id="SSF55781">
    <property type="entry name" value="GAF domain-like"/>
    <property type="match status" value="1"/>
</dbReference>
<evidence type="ECO:0000313" key="11">
    <source>
        <dbReference type="Proteomes" id="UP000673394"/>
    </source>
</evidence>
<proteinExistence type="predicted"/>
<keyword evidence="4" id="KW-0808">Transferase</keyword>
<dbReference type="SMART" id="SM00388">
    <property type="entry name" value="HisKA"/>
    <property type="match status" value="1"/>
</dbReference>
<dbReference type="PRINTS" id="PR00344">
    <property type="entry name" value="BCTRLSENSOR"/>
</dbReference>
<dbReference type="InterPro" id="IPR003661">
    <property type="entry name" value="HisK_dim/P_dom"/>
</dbReference>
<evidence type="ECO:0000256" key="5">
    <source>
        <dbReference type="ARBA" id="ARBA00022741"/>
    </source>
</evidence>
<keyword evidence="8" id="KW-0902">Two-component regulatory system</keyword>
<dbReference type="RefSeq" id="WP_210663381.1">
    <property type="nucleotide sequence ID" value="NZ_JAGKSP010000017.1"/>
</dbReference>
<dbReference type="PROSITE" id="PS50109">
    <property type="entry name" value="HIS_KIN"/>
    <property type="match status" value="1"/>
</dbReference>
<dbReference type="SUPFAM" id="SSF47384">
    <property type="entry name" value="Homodimeric domain of signal transducing histidine kinase"/>
    <property type="match status" value="1"/>
</dbReference>
<comment type="caution">
    <text evidence="10">The sequence shown here is derived from an EMBL/GenBank/DDBJ whole genome shotgun (WGS) entry which is preliminary data.</text>
</comment>
<dbReference type="InterPro" id="IPR003594">
    <property type="entry name" value="HATPase_dom"/>
</dbReference>
<dbReference type="SMART" id="SM00065">
    <property type="entry name" value="GAF"/>
    <property type="match status" value="1"/>
</dbReference>
<gene>
    <name evidence="10" type="ORF">I8J30_26750</name>
</gene>
<evidence type="ECO:0000256" key="2">
    <source>
        <dbReference type="ARBA" id="ARBA00012438"/>
    </source>
</evidence>
<keyword evidence="3" id="KW-0597">Phosphoprotein</keyword>
<organism evidence="10 11">
    <name type="scientific">Paenibacillus lignilyticus</name>
    <dbReference type="NCBI Taxonomy" id="1172615"/>
    <lineage>
        <taxon>Bacteria</taxon>
        <taxon>Bacillati</taxon>
        <taxon>Bacillota</taxon>
        <taxon>Bacilli</taxon>
        <taxon>Bacillales</taxon>
        <taxon>Paenibacillaceae</taxon>
        <taxon>Paenibacillus</taxon>
    </lineage>
</organism>
<dbReference type="Gene3D" id="3.30.450.40">
    <property type="match status" value="1"/>
</dbReference>
<accession>A0ABS5CKC6</accession>
<evidence type="ECO:0000256" key="1">
    <source>
        <dbReference type="ARBA" id="ARBA00000085"/>
    </source>
</evidence>
<evidence type="ECO:0000256" key="7">
    <source>
        <dbReference type="ARBA" id="ARBA00022840"/>
    </source>
</evidence>
<dbReference type="Gene3D" id="1.10.287.130">
    <property type="match status" value="1"/>
</dbReference>
<name>A0ABS5CKC6_9BACL</name>
<evidence type="ECO:0000256" key="4">
    <source>
        <dbReference type="ARBA" id="ARBA00022679"/>
    </source>
</evidence>
<feature type="domain" description="Histidine kinase" evidence="9">
    <location>
        <begin position="186"/>
        <end position="391"/>
    </location>
</feature>
<dbReference type="Pfam" id="PF01590">
    <property type="entry name" value="GAF"/>
    <property type="match status" value="1"/>
</dbReference>
<dbReference type="PANTHER" id="PTHR43065:SF34">
    <property type="entry name" value="SPORULATION KINASE A"/>
    <property type="match status" value="1"/>
</dbReference>
<dbReference type="Pfam" id="PF02518">
    <property type="entry name" value="HATPase_c"/>
    <property type="match status" value="1"/>
</dbReference>
<dbReference type="InterPro" id="IPR036097">
    <property type="entry name" value="HisK_dim/P_sf"/>
</dbReference>
<dbReference type="InterPro" id="IPR003018">
    <property type="entry name" value="GAF"/>
</dbReference>
<dbReference type="Gene3D" id="3.30.565.10">
    <property type="entry name" value="Histidine kinase-like ATPase, C-terminal domain"/>
    <property type="match status" value="1"/>
</dbReference>
<dbReference type="SMART" id="SM00387">
    <property type="entry name" value="HATPase_c"/>
    <property type="match status" value="1"/>
</dbReference>
<evidence type="ECO:0000256" key="3">
    <source>
        <dbReference type="ARBA" id="ARBA00022553"/>
    </source>
</evidence>
<dbReference type="InterPro" id="IPR036890">
    <property type="entry name" value="HATPase_C_sf"/>
</dbReference>
<evidence type="ECO:0000313" key="10">
    <source>
        <dbReference type="EMBL" id="MBP3966308.1"/>
    </source>
</evidence>
<comment type="catalytic activity">
    <reaction evidence="1">
        <text>ATP + protein L-histidine = ADP + protein N-phospho-L-histidine.</text>
        <dbReference type="EC" id="2.7.13.3"/>
    </reaction>
</comment>
<protein>
    <recommendedName>
        <fullName evidence="2">histidine kinase</fullName>
        <ecNumber evidence="2">2.7.13.3</ecNumber>
    </recommendedName>
</protein>
<evidence type="ECO:0000256" key="6">
    <source>
        <dbReference type="ARBA" id="ARBA00022777"/>
    </source>
</evidence>
<sequence>MPNSSENEYAGVNALRTYPIQGSTPVDAFDRITSLAAQLLGIPLCMITFVDENRIWVKSSYGTDLREIEMNSGLCSEAVYYNKPYFVMDVGLESCEGTETCIRGQSGIRFYAGVPLTGRDRQHLGVLCVLDYKPRHITDEEIGILETLAQVVMDELELKRVADQLRIEELSHHYNKLHVSQQLAAGLAHEIRNPLTAVKGFLQLMGTSSEFRSYIEIMTEELNQIEALTKEFILLSRPYPSVQFVKREPLSIIRQVQSTLAAEALQNGVSIEVENEASMNAYLYCDEQLLKRAIMNVVKNGIDAMPDGGVVKVICMDTGDRVIIRVEDAGRGIAPERIRYLGQPFYGTNEQGIGLGLMASYKIIHEHHGEIDIKSELKRGTVVKISLPAIRDA</sequence>
<dbReference type="EMBL" id="JAGKSP010000017">
    <property type="protein sequence ID" value="MBP3966308.1"/>
    <property type="molecule type" value="Genomic_DNA"/>
</dbReference>
<reference evidence="10 11" key="1">
    <citation type="submission" date="2021-04" db="EMBL/GenBank/DDBJ databases">
        <title>Paenibacillus sp. DLE-14 whole genome sequence.</title>
        <authorList>
            <person name="Ham Y.J."/>
        </authorList>
    </citation>
    <scope>NUCLEOTIDE SEQUENCE [LARGE SCALE GENOMIC DNA]</scope>
    <source>
        <strain evidence="10 11">DLE-14</strain>
    </source>
</reference>
<dbReference type="PANTHER" id="PTHR43065">
    <property type="entry name" value="SENSOR HISTIDINE KINASE"/>
    <property type="match status" value="1"/>
</dbReference>
<keyword evidence="7" id="KW-0067">ATP-binding</keyword>
<dbReference type="Pfam" id="PF00512">
    <property type="entry name" value="HisKA"/>
    <property type="match status" value="1"/>
</dbReference>
<dbReference type="EC" id="2.7.13.3" evidence="2"/>
<evidence type="ECO:0000259" key="9">
    <source>
        <dbReference type="PROSITE" id="PS50109"/>
    </source>
</evidence>
<dbReference type="SUPFAM" id="SSF55874">
    <property type="entry name" value="ATPase domain of HSP90 chaperone/DNA topoisomerase II/histidine kinase"/>
    <property type="match status" value="1"/>
</dbReference>
<dbReference type="CDD" id="cd00082">
    <property type="entry name" value="HisKA"/>
    <property type="match status" value="1"/>
</dbReference>